<evidence type="ECO:0000313" key="3">
    <source>
        <dbReference type="EMBL" id="MFC3908181.1"/>
    </source>
</evidence>
<feature type="coiled-coil region" evidence="1">
    <location>
        <begin position="421"/>
        <end position="472"/>
    </location>
</feature>
<evidence type="ECO:0008006" key="5">
    <source>
        <dbReference type="Google" id="ProtNLM"/>
    </source>
</evidence>
<feature type="coiled-coil region" evidence="1">
    <location>
        <begin position="958"/>
        <end position="993"/>
    </location>
</feature>
<name>A0ABV8CD79_9GAMM</name>
<keyword evidence="1" id="KW-0175">Coiled coil</keyword>
<evidence type="ECO:0000313" key="4">
    <source>
        <dbReference type="Proteomes" id="UP001595758"/>
    </source>
</evidence>
<reference evidence="4" key="1">
    <citation type="journal article" date="2019" name="Int. J. Syst. Evol. Microbiol.">
        <title>The Global Catalogue of Microorganisms (GCM) 10K type strain sequencing project: providing services to taxonomists for standard genome sequencing and annotation.</title>
        <authorList>
            <consortium name="The Broad Institute Genomics Platform"/>
            <consortium name="The Broad Institute Genome Sequencing Center for Infectious Disease"/>
            <person name="Wu L."/>
            <person name="Ma J."/>
        </authorList>
    </citation>
    <scope>NUCLEOTIDE SEQUENCE [LARGE SCALE GENOMIC DNA]</scope>
    <source>
        <strain evidence="4">CCUG 59858</strain>
    </source>
</reference>
<comment type="caution">
    <text evidence="3">The sequence shown here is derived from an EMBL/GenBank/DDBJ whole genome shotgun (WGS) entry which is preliminary data.</text>
</comment>
<dbReference type="RefSeq" id="WP_382341233.1">
    <property type="nucleotide sequence ID" value="NZ_JBHSAB010000004.1"/>
</dbReference>
<keyword evidence="4" id="KW-1185">Reference proteome</keyword>
<gene>
    <name evidence="3" type="ORF">ACFORL_03715</name>
</gene>
<feature type="region of interest" description="Disordered" evidence="2">
    <location>
        <begin position="250"/>
        <end position="269"/>
    </location>
</feature>
<sequence length="1189" mass="136151">MPTKSKLLEEYKAFNVLSIEAKNNQLSQLAILPELTTARDFHDKYINACRDWIITARKQLDTDMKILEKKLVQPQSLTISEEKRLKQENELLRTQNGILTQFLTLVEVVLPLLEKGKTIAMANAAANAALQKRPESIYDSLKSTPDIEALLEVIQTQAQLAQTESEEFETKKSRLNNPSLDNLKRYISFLEQQQAILAAAIKQKESALTKLQLAEQAALGAKPVKQQAQPKKSATLKKKRPNIAVIVPANSSAEANPGQLPAQSEARNKQLHTTAQNLVPFKPEQFEKIPYIAVWLQKFAKEKEKLRQNLQNKGYPGENIYLRQNILLQEFIDQFTPLQQTIDAINERGKLIKTLKELKRQTFSAVELDQEAKKLAQQRDDALHSISKANELTFSPPEPPLLNRSELHQFQQVIVAQCSIISNAVKQIEDISKQLTRIEELFYPKEIKSPVLSDLLRNARELYAEAAQIVNNCKVEYKRAANTEAAVRIELQPSLIKAELQALTALINNPGQNSAAQICAMAQVHLQKITAIKEVINNDKKILQTNEKILLANDKEARDIADKIKGMTEKLSEQLAANSINQHLLADYQKRFETLNERAAQLELDVTLSHTAEESSDLIAQMRTLDTKLSALQIRINDVLEIRKLDLQLSDLHNTIKPLYRRLSTTHNLCNLNAIETANPDVAAQIRKVLDDNKGSFKVAYTSDSFIVERQRAQLTSENHTQLAPDMLTQRKQFVEQLTEIKKQCQLLTAQTIQIIEQHQQNLLSASTGEADYTPEMLKADIAYCRSRLPLLSALDTHAISEGNFNKLTDAALFKFEDIEDKRAFRNSLFDLLKINTSGNMPAGQIRELKALIEASEQKLRQDTPELLLDRENKYSFQYNGESYNITDMVHTIGKPQLVQPILTAVKEYVESHLALTSGFKAGANQQTNYFRAFNTLQQNRELIEDYIANFKHHRECIEKARLASEEQERKRLENEEQERQKLAVRQQQLREAAPPHKVDQQYMDRIKQHTTKAKQNLAILNKICNDLIAEKERLFHNNRRDSRIQIVKDLYSVFHAKQQAFQMVIDRLNFLQANPSRITAVIIDGVRNDNANNRKQLITLLRDELKRENIEKLTLESGWFINLINKFLRFFNDSQRELSFFATKSEQNVYRIRDTAIQELSPQTRHTEADYEDIKDGHELTPWEKAFF</sequence>
<organism evidence="3 4">
    <name type="scientific">Legionella dresdenensis</name>
    <dbReference type="NCBI Taxonomy" id="450200"/>
    <lineage>
        <taxon>Bacteria</taxon>
        <taxon>Pseudomonadati</taxon>
        <taxon>Pseudomonadota</taxon>
        <taxon>Gammaproteobacteria</taxon>
        <taxon>Legionellales</taxon>
        <taxon>Legionellaceae</taxon>
        <taxon>Legionella</taxon>
    </lineage>
</organism>
<proteinExistence type="predicted"/>
<protein>
    <recommendedName>
        <fullName evidence="5">Interaptin</fullName>
    </recommendedName>
</protein>
<evidence type="ECO:0000256" key="1">
    <source>
        <dbReference type="SAM" id="Coils"/>
    </source>
</evidence>
<evidence type="ECO:0000256" key="2">
    <source>
        <dbReference type="SAM" id="MobiDB-lite"/>
    </source>
</evidence>
<dbReference type="Proteomes" id="UP001595758">
    <property type="component" value="Unassembled WGS sequence"/>
</dbReference>
<accession>A0ABV8CD79</accession>
<dbReference type="EMBL" id="JBHSAB010000004">
    <property type="protein sequence ID" value="MFC3908181.1"/>
    <property type="molecule type" value="Genomic_DNA"/>
</dbReference>